<evidence type="ECO:0000256" key="5">
    <source>
        <dbReference type="PROSITE-ProRule" id="PRU00520"/>
    </source>
</evidence>
<evidence type="ECO:0000256" key="6">
    <source>
        <dbReference type="RuleBase" id="RU004168"/>
    </source>
</evidence>
<evidence type="ECO:0000256" key="3">
    <source>
        <dbReference type="ARBA" id="ARBA00015991"/>
    </source>
</evidence>
<dbReference type="InterPro" id="IPR020456">
    <property type="entry name" value="Acylphosphatase"/>
</dbReference>
<feature type="active site" evidence="5">
    <location>
        <position position="53"/>
    </location>
</feature>
<dbReference type="PANTHER" id="PTHR47268">
    <property type="entry name" value="ACYLPHOSPHATASE"/>
    <property type="match status" value="1"/>
</dbReference>
<dbReference type="Proteomes" id="UP000521379">
    <property type="component" value="Unassembled WGS sequence"/>
</dbReference>
<dbReference type="InterPro" id="IPR017968">
    <property type="entry name" value="Acylphosphatase_CS"/>
</dbReference>
<comment type="caution">
    <text evidence="8">The sequence shown here is derived from an EMBL/GenBank/DDBJ whole genome shotgun (WGS) entry which is preliminary data.</text>
</comment>
<evidence type="ECO:0000313" key="8">
    <source>
        <dbReference type="EMBL" id="NKE08521.1"/>
    </source>
</evidence>
<dbReference type="InterPro" id="IPR001792">
    <property type="entry name" value="Acylphosphatase-like_dom"/>
</dbReference>
<evidence type="ECO:0000256" key="4">
    <source>
        <dbReference type="ARBA" id="ARBA00047645"/>
    </source>
</evidence>
<feature type="active site" evidence="5">
    <location>
        <position position="35"/>
    </location>
</feature>
<protein>
    <recommendedName>
        <fullName evidence="3 5">acylphosphatase</fullName>
        <ecNumber evidence="2 5">3.6.1.7</ecNumber>
    </recommendedName>
</protein>
<name>A0A846U1C1_9MICC</name>
<reference evidence="8 9" key="1">
    <citation type="submission" date="2020-02" db="EMBL/GenBank/DDBJ databases">
        <authorList>
            <person name="Sun Q."/>
        </authorList>
    </citation>
    <scope>NUCLEOTIDE SEQUENCE [LARGE SCALE GENOMIC DNA]</scope>
    <source>
        <strain evidence="8 9">YIM 13062</strain>
    </source>
</reference>
<dbReference type="SUPFAM" id="SSF54975">
    <property type="entry name" value="Acylphosphatase/BLUF domain-like"/>
    <property type="match status" value="1"/>
</dbReference>
<dbReference type="Pfam" id="PF00708">
    <property type="entry name" value="Acylphosphatase"/>
    <property type="match status" value="1"/>
</dbReference>
<sequence>MASASQNHQEQTLDTEQPIRVTAVVQGTVQGVGFRYWTWKQAEKLGLSGSAVNESDGSVRVVAEGPRWAVRDLLRSIQGSDAPGAVFTVDAHYEDARGDLNTFTTG</sequence>
<dbReference type="RefSeq" id="WP_119932159.1">
    <property type="nucleotide sequence ID" value="NZ_JAAVUN010000001.1"/>
</dbReference>
<accession>A0A846U1C1</accession>
<keyword evidence="5" id="KW-0378">Hydrolase</keyword>
<keyword evidence="9" id="KW-1185">Reference proteome</keyword>
<dbReference type="AlphaFoldDB" id="A0A846U1C1"/>
<evidence type="ECO:0000313" key="9">
    <source>
        <dbReference type="Proteomes" id="UP000521379"/>
    </source>
</evidence>
<dbReference type="PANTHER" id="PTHR47268:SF4">
    <property type="entry name" value="ACYLPHOSPHATASE"/>
    <property type="match status" value="1"/>
</dbReference>
<gene>
    <name evidence="8" type="ORF">GTW58_00880</name>
</gene>
<dbReference type="EMBL" id="JAAVUN010000001">
    <property type="protein sequence ID" value="NKE08521.1"/>
    <property type="molecule type" value="Genomic_DNA"/>
</dbReference>
<dbReference type="InterPro" id="IPR036046">
    <property type="entry name" value="Acylphosphatase-like_dom_sf"/>
</dbReference>
<evidence type="ECO:0000256" key="1">
    <source>
        <dbReference type="ARBA" id="ARBA00005614"/>
    </source>
</evidence>
<dbReference type="PROSITE" id="PS00150">
    <property type="entry name" value="ACYLPHOSPHATASE_1"/>
    <property type="match status" value="1"/>
</dbReference>
<dbReference type="EC" id="3.6.1.7" evidence="2 5"/>
<organism evidence="8 9">
    <name type="scientific">Kocuria subflava</name>
    <dbReference type="NCBI Taxonomy" id="1736139"/>
    <lineage>
        <taxon>Bacteria</taxon>
        <taxon>Bacillati</taxon>
        <taxon>Actinomycetota</taxon>
        <taxon>Actinomycetes</taxon>
        <taxon>Micrococcales</taxon>
        <taxon>Micrococcaceae</taxon>
        <taxon>Kocuria</taxon>
    </lineage>
</organism>
<feature type="domain" description="Acylphosphatase-like" evidence="7">
    <location>
        <begin position="20"/>
        <end position="106"/>
    </location>
</feature>
<comment type="catalytic activity">
    <reaction evidence="4 5">
        <text>an acyl phosphate + H2O = a carboxylate + phosphate + H(+)</text>
        <dbReference type="Rhea" id="RHEA:14965"/>
        <dbReference type="ChEBI" id="CHEBI:15377"/>
        <dbReference type="ChEBI" id="CHEBI:15378"/>
        <dbReference type="ChEBI" id="CHEBI:29067"/>
        <dbReference type="ChEBI" id="CHEBI:43474"/>
        <dbReference type="ChEBI" id="CHEBI:59918"/>
        <dbReference type="EC" id="3.6.1.7"/>
    </reaction>
</comment>
<proteinExistence type="inferred from homology"/>
<dbReference type="GO" id="GO:0003998">
    <property type="term" value="F:acylphosphatase activity"/>
    <property type="evidence" value="ECO:0007669"/>
    <property type="project" value="UniProtKB-EC"/>
</dbReference>
<evidence type="ECO:0000259" key="7">
    <source>
        <dbReference type="PROSITE" id="PS51160"/>
    </source>
</evidence>
<comment type="similarity">
    <text evidence="1 6">Belongs to the acylphosphatase family.</text>
</comment>
<dbReference type="Gene3D" id="3.30.70.100">
    <property type="match status" value="1"/>
</dbReference>
<dbReference type="PROSITE" id="PS51160">
    <property type="entry name" value="ACYLPHOSPHATASE_3"/>
    <property type="match status" value="1"/>
</dbReference>
<evidence type="ECO:0000256" key="2">
    <source>
        <dbReference type="ARBA" id="ARBA00012150"/>
    </source>
</evidence>